<proteinExistence type="predicted"/>
<dbReference type="AlphaFoldDB" id="A0A0R2PJS8"/>
<keyword evidence="1" id="KW-0472">Membrane</keyword>
<evidence type="ECO:0008006" key="4">
    <source>
        <dbReference type="Google" id="ProtNLM"/>
    </source>
</evidence>
<sequence length="129" mass="14313">MQNPDAFSYEERYGVAKSTKWPAIALLFAILGIGWLMWSALYHSNPPLRSQLVSFTITNDREASVRYFIERGDSQQVVVCTLIARDFYKNIVGQIDQEIPAGGSKVELVTVVPTRSEAVNADVSSCRAA</sequence>
<keyword evidence="1" id="KW-1133">Transmembrane helix</keyword>
<accession>A0A0R2PJS8</accession>
<evidence type="ECO:0000313" key="3">
    <source>
        <dbReference type="Proteomes" id="UP000053274"/>
    </source>
</evidence>
<comment type="caution">
    <text evidence="2">The sequence shown here is derived from an EMBL/GenBank/DDBJ whole genome shotgun (WGS) entry which is preliminary data.</text>
</comment>
<feature type="transmembrane region" description="Helical" evidence="1">
    <location>
        <begin position="21"/>
        <end position="41"/>
    </location>
</feature>
<organism evidence="2 3">
    <name type="scientific">Actinobacteria bacterium BACL15 MAG-120619-bin91</name>
    <dbReference type="NCBI Taxonomy" id="1655562"/>
    <lineage>
        <taxon>Bacteria</taxon>
        <taxon>Bacillati</taxon>
        <taxon>Actinomycetota</taxon>
        <taxon>Actinomycetes</taxon>
        <taxon>Actinomycetes incertae sedis</taxon>
        <taxon>ac1 cluster</taxon>
    </lineage>
</organism>
<reference evidence="2 3" key="1">
    <citation type="submission" date="2015-10" db="EMBL/GenBank/DDBJ databases">
        <title>Metagenome-Assembled Genomes uncover a global brackish microbiome.</title>
        <authorList>
            <person name="Hugerth L.W."/>
            <person name="Larsson J."/>
            <person name="Alneberg J."/>
            <person name="Lindh M.V."/>
            <person name="Legrand C."/>
            <person name="Pinhassi J."/>
            <person name="Andersson A.F."/>
        </authorList>
    </citation>
    <scope>NUCLEOTIDE SEQUENCE [LARGE SCALE GENOMIC DNA]</scope>
    <source>
        <strain evidence="2">BACL15 MAG-120619-bin91</strain>
    </source>
</reference>
<dbReference type="InterPro" id="IPR025443">
    <property type="entry name" value="DUF4307"/>
</dbReference>
<keyword evidence="1" id="KW-0812">Transmembrane</keyword>
<name>A0A0R2PJS8_9ACTN</name>
<evidence type="ECO:0000313" key="2">
    <source>
        <dbReference type="EMBL" id="KRO36285.1"/>
    </source>
</evidence>
<gene>
    <name evidence="2" type="ORF">ABR54_02825</name>
</gene>
<dbReference type="Pfam" id="PF14155">
    <property type="entry name" value="DUF4307"/>
    <property type="match status" value="1"/>
</dbReference>
<evidence type="ECO:0000256" key="1">
    <source>
        <dbReference type="SAM" id="Phobius"/>
    </source>
</evidence>
<protein>
    <recommendedName>
        <fullName evidence="4">DUF4307 domain-containing protein</fullName>
    </recommendedName>
</protein>
<dbReference type="Proteomes" id="UP000053274">
    <property type="component" value="Unassembled WGS sequence"/>
</dbReference>
<dbReference type="EMBL" id="LIAM01000017">
    <property type="protein sequence ID" value="KRO36285.1"/>
    <property type="molecule type" value="Genomic_DNA"/>
</dbReference>